<dbReference type="SUPFAM" id="SSF52833">
    <property type="entry name" value="Thioredoxin-like"/>
    <property type="match status" value="1"/>
</dbReference>
<evidence type="ECO:0000313" key="7">
    <source>
        <dbReference type="EMBL" id="PON51655.1"/>
    </source>
</evidence>
<name>A0A2P5BSC0_PARAD</name>
<dbReference type="Pfam" id="PF00043">
    <property type="entry name" value="GST_C"/>
    <property type="match status" value="1"/>
</dbReference>
<dbReference type="Gene3D" id="1.20.1050.10">
    <property type="match status" value="1"/>
</dbReference>
<dbReference type="OrthoDB" id="4951845at2759"/>
<dbReference type="Gene3D" id="3.40.30.10">
    <property type="entry name" value="Glutaredoxin"/>
    <property type="match status" value="1"/>
</dbReference>
<dbReference type="PANTHER" id="PTHR11260">
    <property type="entry name" value="GLUTATHIONE S-TRANSFERASE, GST, SUPERFAMILY, GST DOMAIN CONTAINING"/>
    <property type="match status" value="1"/>
</dbReference>
<dbReference type="PROSITE" id="PS50405">
    <property type="entry name" value="GST_CTER"/>
    <property type="match status" value="1"/>
</dbReference>
<dbReference type="InterPro" id="IPR004046">
    <property type="entry name" value="GST_C"/>
</dbReference>
<evidence type="ECO:0000256" key="1">
    <source>
        <dbReference type="ARBA" id="ARBA00012452"/>
    </source>
</evidence>
<evidence type="ECO:0000256" key="4">
    <source>
        <dbReference type="RuleBase" id="RU003494"/>
    </source>
</evidence>
<dbReference type="InterPro" id="IPR045073">
    <property type="entry name" value="Omega/Tau-like"/>
</dbReference>
<keyword evidence="8" id="KW-1185">Reference proteome</keyword>
<protein>
    <recommendedName>
        <fullName evidence="1">glutathione transferase</fullName>
        <ecNumber evidence="1">2.5.1.18</ecNumber>
    </recommendedName>
</protein>
<gene>
    <name evidence="7" type="ORF">PanWU01x14_214770</name>
</gene>
<reference evidence="8" key="1">
    <citation type="submission" date="2016-06" db="EMBL/GenBank/DDBJ databases">
        <title>Parallel loss of symbiosis genes in relatives of nitrogen-fixing non-legume Parasponia.</title>
        <authorList>
            <person name="Van Velzen R."/>
            <person name="Holmer R."/>
            <person name="Bu F."/>
            <person name="Rutten L."/>
            <person name="Van Zeijl A."/>
            <person name="Liu W."/>
            <person name="Santuari L."/>
            <person name="Cao Q."/>
            <person name="Sharma T."/>
            <person name="Shen D."/>
            <person name="Roswanjaya Y."/>
            <person name="Wardhani T."/>
            <person name="Kalhor M.S."/>
            <person name="Jansen J."/>
            <person name="Van den Hoogen J."/>
            <person name="Gungor B."/>
            <person name="Hartog M."/>
            <person name="Hontelez J."/>
            <person name="Verver J."/>
            <person name="Yang W.-C."/>
            <person name="Schijlen E."/>
            <person name="Repin R."/>
            <person name="Schilthuizen M."/>
            <person name="Schranz E."/>
            <person name="Heidstra R."/>
            <person name="Miyata K."/>
            <person name="Fedorova E."/>
            <person name="Kohlen W."/>
            <person name="Bisseling T."/>
            <person name="Smit S."/>
            <person name="Geurts R."/>
        </authorList>
    </citation>
    <scope>NUCLEOTIDE SEQUENCE [LARGE SCALE GENOMIC DNA]</scope>
    <source>
        <strain evidence="8">cv. WU1-14</strain>
    </source>
</reference>
<evidence type="ECO:0000256" key="3">
    <source>
        <dbReference type="ARBA" id="ARBA00047960"/>
    </source>
</evidence>
<dbReference type="InterPro" id="IPR010987">
    <property type="entry name" value="Glutathione-S-Trfase_C-like"/>
</dbReference>
<comment type="catalytic activity">
    <reaction evidence="3">
        <text>RX + glutathione = an S-substituted glutathione + a halide anion + H(+)</text>
        <dbReference type="Rhea" id="RHEA:16437"/>
        <dbReference type="ChEBI" id="CHEBI:15378"/>
        <dbReference type="ChEBI" id="CHEBI:16042"/>
        <dbReference type="ChEBI" id="CHEBI:17792"/>
        <dbReference type="ChEBI" id="CHEBI:57925"/>
        <dbReference type="ChEBI" id="CHEBI:90779"/>
        <dbReference type="EC" id="2.5.1.18"/>
    </reaction>
</comment>
<dbReference type="PANTHER" id="PTHR11260:SF676">
    <property type="entry name" value="GLUTATHIONE S-TRANSFERASE U8"/>
    <property type="match status" value="1"/>
</dbReference>
<dbReference type="EMBL" id="JXTB01000230">
    <property type="protein sequence ID" value="PON51655.1"/>
    <property type="molecule type" value="Genomic_DNA"/>
</dbReference>
<feature type="domain" description="GST C-terminal" evidence="6">
    <location>
        <begin position="66"/>
        <end position="200"/>
    </location>
</feature>
<dbReference type="InterPro" id="IPR036249">
    <property type="entry name" value="Thioredoxin-like_sf"/>
</dbReference>
<dbReference type="GO" id="GO:0004364">
    <property type="term" value="F:glutathione transferase activity"/>
    <property type="evidence" value="ECO:0007669"/>
    <property type="project" value="UniProtKB-EC"/>
</dbReference>
<dbReference type="InterPro" id="IPR036282">
    <property type="entry name" value="Glutathione-S-Trfase_C_sf"/>
</dbReference>
<dbReference type="CDD" id="cd03185">
    <property type="entry name" value="GST_C_Tau"/>
    <property type="match status" value="1"/>
</dbReference>
<dbReference type="InterPro" id="IPR004045">
    <property type="entry name" value="Glutathione_S-Trfase_N"/>
</dbReference>
<dbReference type="Pfam" id="PF02798">
    <property type="entry name" value="GST_N"/>
    <property type="match status" value="1"/>
</dbReference>
<dbReference type="AlphaFoldDB" id="A0A2P5BSC0"/>
<proteinExistence type="inferred from homology"/>
<evidence type="ECO:0000259" key="6">
    <source>
        <dbReference type="PROSITE" id="PS50405"/>
    </source>
</evidence>
<organism evidence="7 8">
    <name type="scientific">Parasponia andersonii</name>
    <name type="common">Sponia andersonii</name>
    <dbReference type="NCBI Taxonomy" id="3476"/>
    <lineage>
        <taxon>Eukaryota</taxon>
        <taxon>Viridiplantae</taxon>
        <taxon>Streptophyta</taxon>
        <taxon>Embryophyta</taxon>
        <taxon>Tracheophyta</taxon>
        <taxon>Spermatophyta</taxon>
        <taxon>Magnoliopsida</taxon>
        <taxon>eudicotyledons</taxon>
        <taxon>Gunneridae</taxon>
        <taxon>Pentapetalae</taxon>
        <taxon>rosids</taxon>
        <taxon>fabids</taxon>
        <taxon>Rosales</taxon>
        <taxon>Cannabaceae</taxon>
        <taxon>Parasponia</taxon>
    </lineage>
</organism>
<dbReference type="EC" id="2.5.1.18" evidence="1"/>
<dbReference type="InterPro" id="IPR045074">
    <property type="entry name" value="GST_C_Tau"/>
</dbReference>
<dbReference type="SUPFAM" id="SSF47616">
    <property type="entry name" value="GST C-terminal domain-like"/>
    <property type="match status" value="1"/>
</dbReference>
<keyword evidence="2" id="KW-0808">Transferase</keyword>
<sequence length="221" mass="25190">MRVAVVGGEINGLVSIFVLAQYDVNTVTFDGLDLDLGLILDNKSDSQLKYNPVHKKIPILVHNENPIPESLVILEYIDQTQKAHPMLPIDPYQRAQAGFWARFIDEKESMEEKAWEEALELLKVLEKELQRNKYFGGETIGLVDIAGVLLAHWVSALEQIVGIQILPKDKPLHLSQWSHDVVTHPIVKEILPVKDKLVDFFGTYVERFIYNINMILILINL</sequence>
<dbReference type="Proteomes" id="UP000237105">
    <property type="component" value="Unassembled WGS sequence"/>
</dbReference>
<accession>A0A2P5BSC0</accession>
<dbReference type="GO" id="GO:0005737">
    <property type="term" value="C:cytoplasm"/>
    <property type="evidence" value="ECO:0007669"/>
    <property type="project" value="TreeGrafter"/>
</dbReference>
<evidence type="ECO:0000256" key="2">
    <source>
        <dbReference type="ARBA" id="ARBA00022679"/>
    </source>
</evidence>
<evidence type="ECO:0000313" key="8">
    <source>
        <dbReference type="Proteomes" id="UP000237105"/>
    </source>
</evidence>
<dbReference type="STRING" id="3476.A0A2P5BSC0"/>
<dbReference type="PROSITE" id="PS50404">
    <property type="entry name" value="GST_NTER"/>
    <property type="match status" value="1"/>
</dbReference>
<feature type="domain" description="GST N-terminal" evidence="5">
    <location>
        <begin position="1"/>
        <end position="85"/>
    </location>
</feature>
<dbReference type="GO" id="GO:0006749">
    <property type="term" value="P:glutathione metabolic process"/>
    <property type="evidence" value="ECO:0007669"/>
    <property type="project" value="InterPro"/>
</dbReference>
<comment type="caution">
    <text evidence="7">The sequence shown here is derived from an EMBL/GenBank/DDBJ whole genome shotgun (WGS) entry which is preliminary data.</text>
</comment>
<comment type="similarity">
    <text evidence="4">Belongs to the GST superfamily.</text>
</comment>
<evidence type="ECO:0000259" key="5">
    <source>
        <dbReference type="PROSITE" id="PS50404"/>
    </source>
</evidence>